<dbReference type="InterPro" id="IPR001128">
    <property type="entry name" value="Cyt_P450"/>
</dbReference>
<dbReference type="EMBL" id="JAAMPI010000722">
    <property type="protein sequence ID" value="KAF4629085.1"/>
    <property type="molecule type" value="Genomic_DNA"/>
</dbReference>
<evidence type="ECO:0000256" key="8">
    <source>
        <dbReference type="PIRSR" id="PIRSR602401-1"/>
    </source>
</evidence>
<sequence length="688" mass="79031">MAKVNYEYTSLSGNGRNRIQRILRVWTCKDSALVVLVLAVLGLIVKTIIDGRETCEINNSAFTFGAIGLESQPHVHNYSWFTEYSTVLDEDEDYVDKLWDEIIPGHGIVAVNHEWAAQKGFPKSISLPSNDTKGIYVIDAYHQIHCLTIVRKTFYEVLRKKRLTWPIEHSMHCFDNFRQYIQCTAGDTLLYTWGKNTTGDGQQRRCQVADLIRLIRRPKLAALTSWYEFYYDVIQPGQYIWHIQKLHAKYGPVIRIGPGEVHFKDPDFLDEIYAPASRKRDKYWFNQRAFKGPESVGATVKHELHRRRREALNPFFSTKSVATFEPIIQEKVSKLQALIEKHIQNQTPINFSDVYFGFAQDVVSHYSFGHDKNLLENENKAAIERNNMLELLSRIKLSQHLPWIANFLSSIPFSVAKHMMPAGVLNNIALDEEVSRDVQTVLNDPENLKKGKQRSIFYELRDNQNLPPSEKSLNRLKSEGVLLIMAGTESTSKSLTITHFYLLHHEHVLARVRAELQSIPHPASWLELQKLPYLSGCIAEGNRLSFGVTSRMRRVAPDETLEYKQYRIPPGTPFSQSTLSVHTDESIFPDPWSFRPERWLGKEGMELRKYQMAFNKGSRSCVGINLAHAEMFLVIAAVARYDMKLYQTDEIDVKFQHDFQVSFPERGSKGVRAVVKGQYMSSLGATNV</sequence>
<evidence type="ECO:0000256" key="2">
    <source>
        <dbReference type="ARBA" id="ARBA00010617"/>
    </source>
</evidence>
<organism evidence="11 12">
    <name type="scientific">Cudoniella acicularis</name>
    <dbReference type="NCBI Taxonomy" id="354080"/>
    <lineage>
        <taxon>Eukaryota</taxon>
        <taxon>Fungi</taxon>
        <taxon>Dikarya</taxon>
        <taxon>Ascomycota</taxon>
        <taxon>Pezizomycotina</taxon>
        <taxon>Leotiomycetes</taxon>
        <taxon>Helotiales</taxon>
        <taxon>Tricladiaceae</taxon>
        <taxon>Cudoniella</taxon>
    </lineage>
</organism>
<evidence type="ECO:0000256" key="4">
    <source>
        <dbReference type="ARBA" id="ARBA00023002"/>
    </source>
</evidence>
<keyword evidence="10" id="KW-1133">Transmembrane helix</keyword>
<feature type="transmembrane region" description="Helical" evidence="10">
    <location>
        <begin position="31"/>
        <end position="49"/>
    </location>
</feature>
<dbReference type="InterPro" id="IPR002401">
    <property type="entry name" value="Cyt_P450_E_grp-I"/>
</dbReference>
<evidence type="ECO:0000313" key="11">
    <source>
        <dbReference type="EMBL" id="KAF4629085.1"/>
    </source>
</evidence>
<keyword evidence="12" id="KW-1185">Reference proteome</keyword>
<protein>
    <recommendedName>
        <fullName evidence="13">Cytochrome P450</fullName>
    </recommendedName>
</protein>
<evidence type="ECO:0000256" key="6">
    <source>
        <dbReference type="ARBA" id="ARBA00023033"/>
    </source>
</evidence>
<dbReference type="GO" id="GO:0005506">
    <property type="term" value="F:iron ion binding"/>
    <property type="evidence" value="ECO:0007669"/>
    <property type="project" value="InterPro"/>
</dbReference>
<evidence type="ECO:0000256" key="3">
    <source>
        <dbReference type="ARBA" id="ARBA00022723"/>
    </source>
</evidence>
<dbReference type="InterPro" id="IPR017972">
    <property type="entry name" value="Cyt_P450_CS"/>
</dbReference>
<dbReference type="Proteomes" id="UP000566819">
    <property type="component" value="Unassembled WGS sequence"/>
</dbReference>
<evidence type="ECO:0000313" key="12">
    <source>
        <dbReference type="Proteomes" id="UP000566819"/>
    </source>
</evidence>
<name>A0A8H4W296_9HELO</name>
<reference evidence="11 12" key="1">
    <citation type="submission" date="2020-03" db="EMBL/GenBank/DDBJ databases">
        <title>Draft Genome Sequence of Cudoniella acicularis.</title>
        <authorList>
            <person name="Buettner E."/>
            <person name="Kellner H."/>
        </authorList>
    </citation>
    <scope>NUCLEOTIDE SEQUENCE [LARGE SCALE GENOMIC DNA]</scope>
    <source>
        <strain evidence="11 12">DSM 108380</strain>
    </source>
</reference>
<dbReference type="Gene3D" id="1.10.630.10">
    <property type="entry name" value="Cytochrome P450"/>
    <property type="match status" value="1"/>
</dbReference>
<dbReference type="InterPro" id="IPR036396">
    <property type="entry name" value="Cyt_P450_sf"/>
</dbReference>
<evidence type="ECO:0000256" key="9">
    <source>
        <dbReference type="RuleBase" id="RU000461"/>
    </source>
</evidence>
<dbReference type="OrthoDB" id="3945418at2759"/>
<comment type="similarity">
    <text evidence="7">Belongs to the ustYa family.</text>
</comment>
<evidence type="ECO:0008006" key="13">
    <source>
        <dbReference type="Google" id="ProtNLM"/>
    </source>
</evidence>
<dbReference type="SUPFAM" id="SSF48264">
    <property type="entry name" value="Cytochrome P450"/>
    <property type="match status" value="1"/>
</dbReference>
<accession>A0A8H4W296</accession>
<comment type="cofactor">
    <cofactor evidence="1 8">
        <name>heme</name>
        <dbReference type="ChEBI" id="CHEBI:30413"/>
    </cofactor>
</comment>
<dbReference type="Pfam" id="PF00067">
    <property type="entry name" value="p450"/>
    <property type="match status" value="1"/>
</dbReference>
<dbReference type="PANTHER" id="PTHR24305:SF157">
    <property type="entry name" value="N-ACETYLTRYPTOPHAN 6-HYDROXYLASE IVOC-RELATED"/>
    <property type="match status" value="1"/>
</dbReference>
<dbReference type="Pfam" id="PF11807">
    <property type="entry name" value="UstYa"/>
    <property type="match status" value="1"/>
</dbReference>
<dbReference type="PRINTS" id="PR00463">
    <property type="entry name" value="EP450I"/>
</dbReference>
<comment type="caution">
    <text evidence="11">The sequence shown here is derived from an EMBL/GenBank/DDBJ whole genome shotgun (WGS) entry which is preliminary data.</text>
</comment>
<keyword evidence="10" id="KW-0812">Transmembrane</keyword>
<dbReference type="GO" id="GO:0043386">
    <property type="term" value="P:mycotoxin biosynthetic process"/>
    <property type="evidence" value="ECO:0007669"/>
    <property type="project" value="InterPro"/>
</dbReference>
<dbReference type="InterPro" id="IPR050121">
    <property type="entry name" value="Cytochrome_P450_monoxygenase"/>
</dbReference>
<gene>
    <name evidence="11" type="ORF">G7Y89_g9065</name>
</gene>
<dbReference type="AlphaFoldDB" id="A0A8H4W296"/>
<dbReference type="GO" id="GO:0004497">
    <property type="term" value="F:monooxygenase activity"/>
    <property type="evidence" value="ECO:0007669"/>
    <property type="project" value="UniProtKB-KW"/>
</dbReference>
<keyword evidence="8 9" id="KW-0349">Heme</keyword>
<keyword evidence="10" id="KW-0472">Membrane</keyword>
<proteinExistence type="inferred from homology"/>
<keyword evidence="4 9" id="KW-0560">Oxidoreductase</keyword>
<dbReference type="PROSITE" id="PS00086">
    <property type="entry name" value="CYTOCHROME_P450"/>
    <property type="match status" value="1"/>
</dbReference>
<dbReference type="PANTHER" id="PTHR24305">
    <property type="entry name" value="CYTOCHROME P450"/>
    <property type="match status" value="1"/>
</dbReference>
<dbReference type="GO" id="GO:0020037">
    <property type="term" value="F:heme binding"/>
    <property type="evidence" value="ECO:0007669"/>
    <property type="project" value="InterPro"/>
</dbReference>
<evidence type="ECO:0000256" key="1">
    <source>
        <dbReference type="ARBA" id="ARBA00001971"/>
    </source>
</evidence>
<keyword evidence="6 9" id="KW-0503">Monooxygenase</keyword>
<dbReference type="GO" id="GO:0016705">
    <property type="term" value="F:oxidoreductase activity, acting on paired donors, with incorporation or reduction of molecular oxygen"/>
    <property type="evidence" value="ECO:0007669"/>
    <property type="project" value="InterPro"/>
</dbReference>
<keyword evidence="5 8" id="KW-0408">Iron</keyword>
<keyword evidence="3 8" id="KW-0479">Metal-binding</keyword>
<evidence type="ECO:0000256" key="10">
    <source>
        <dbReference type="SAM" id="Phobius"/>
    </source>
</evidence>
<dbReference type="CDD" id="cd11062">
    <property type="entry name" value="CYP58-like"/>
    <property type="match status" value="1"/>
</dbReference>
<comment type="similarity">
    <text evidence="2 9">Belongs to the cytochrome P450 family.</text>
</comment>
<feature type="binding site" description="axial binding residue" evidence="8">
    <location>
        <position position="621"/>
    </location>
    <ligand>
        <name>heme</name>
        <dbReference type="ChEBI" id="CHEBI:30413"/>
    </ligand>
    <ligandPart>
        <name>Fe</name>
        <dbReference type="ChEBI" id="CHEBI:18248"/>
    </ligandPart>
</feature>
<evidence type="ECO:0000256" key="7">
    <source>
        <dbReference type="ARBA" id="ARBA00035112"/>
    </source>
</evidence>
<dbReference type="InterPro" id="IPR021765">
    <property type="entry name" value="UstYa-like"/>
</dbReference>
<evidence type="ECO:0000256" key="5">
    <source>
        <dbReference type="ARBA" id="ARBA00023004"/>
    </source>
</evidence>